<reference evidence="1 2" key="1">
    <citation type="journal article" date="2015" name="Genome Biol.">
        <title>Comparative genomics of Steinernema reveals deeply conserved gene regulatory networks.</title>
        <authorList>
            <person name="Dillman A.R."/>
            <person name="Macchietto M."/>
            <person name="Porter C.F."/>
            <person name="Rogers A."/>
            <person name="Williams B."/>
            <person name="Antoshechkin I."/>
            <person name="Lee M.M."/>
            <person name="Goodwin Z."/>
            <person name="Lu X."/>
            <person name="Lewis E.E."/>
            <person name="Goodrich-Blair H."/>
            <person name="Stock S.P."/>
            <person name="Adams B.J."/>
            <person name="Sternberg P.W."/>
            <person name="Mortazavi A."/>
        </authorList>
    </citation>
    <scope>NUCLEOTIDE SEQUENCE [LARGE SCALE GENOMIC DNA]</scope>
    <source>
        <strain evidence="1 2">ALL</strain>
    </source>
</reference>
<evidence type="ECO:0000313" key="1">
    <source>
        <dbReference type="EMBL" id="TKR80402.1"/>
    </source>
</evidence>
<accession>A0A4U5NCU8</accession>
<proteinExistence type="predicted"/>
<dbReference type="EMBL" id="AZBU02000004">
    <property type="protein sequence ID" value="TKR80402.1"/>
    <property type="molecule type" value="Genomic_DNA"/>
</dbReference>
<dbReference type="Proteomes" id="UP000298663">
    <property type="component" value="Unassembled WGS sequence"/>
</dbReference>
<dbReference type="AlphaFoldDB" id="A0A4U5NCU8"/>
<organism evidence="1 2">
    <name type="scientific">Steinernema carpocapsae</name>
    <name type="common">Entomopathogenic nematode</name>
    <dbReference type="NCBI Taxonomy" id="34508"/>
    <lineage>
        <taxon>Eukaryota</taxon>
        <taxon>Metazoa</taxon>
        <taxon>Ecdysozoa</taxon>
        <taxon>Nematoda</taxon>
        <taxon>Chromadorea</taxon>
        <taxon>Rhabditida</taxon>
        <taxon>Tylenchina</taxon>
        <taxon>Panagrolaimomorpha</taxon>
        <taxon>Strongyloidoidea</taxon>
        <taxon>Steinernematidae</taxon>
        <taxon>Steinernema</taxon>
    </lineage>
</organism>
<reference evidence="1 2" key="2">
    <citation type="journal article" date="2019" name="G3 (Bethesda)">
        <title>Hybrid Assembly of the Genome of the Entomopathogenic Nematode Steinernema carpocapsae Identifies the X-Chromosome.</title>
        <authorList>
            <person name="Serra L."/>
            <person name="Macchietto M."/>
            <person name="Macias-Munoz A."/>
            <person name="McGill C.J."/>
            <person name="Rodriguez I.M."/>
            <person name="Rodriguez B."/>
            <person name="Murad R."/>
            <person name="Mortazavi A."/>
        </authorList>
    </citation>
    <scope>NUCLEOTIDE SEQUENCE [LARGE SCALE GENOMIC DNA]</scope>
    <source>
        <strain evidence="1 2">ALL</strain>
    </source>
</reference>
<name>A0A4U5NCU8_STECR</name>
<protein>
    <recommendedName>
        <fullName evidence="3">Activin types I and II receptor domain-containing protein</fullName>
    </recommendedName>
</protein>
<gene>
    <name evidence="1" type="ORF">L596_014482</name>
</gene>
<dbReference type="OrthoDB" id="5792001at2759"/>
<evidence type="ECO:0008006" key="3">
    <source>
        <dbReference type="Google" id="ProtNLM"/>
    </source>
</evidence>
<evidence type="ECO:0000313" key="2">
    <source>
        <dbReference type="Proteomes" id="UP000298663"/>
    </source>
</evidence>
<keyword evidence="2" id="KW-1185">Reference proteome</keyword>
<comment type="caution">
    <text evidence="1">The sequence shown here is derived from an EMBL/GenBank/DDBJ whole genome shotgun (WGS) entry which is preliminary data.</text>
</comment>
<sequence>MDLPEDCSEEKFCTGLWCTKGPDERSNGVFHGCSDVAPVDEQRPMCKDVVSREGHTNCYCNNVDFCNGAGLQNLRFMLISTAFIFLFCLY</sequence>